<name>G5ARF5_HETGA</name>
<dbReference type="EMBL" id="JH166596">
    <property type="protein sequence ID" value="EHA99615.1"/>
    <property type="molecule type" value="Genomic_DNA"/>
</dbReference>
<dbReference type="AlphaFoldDB" id="G5ARF5"/>
<evidence type="ECO:0000313" key="2">
    <source>
        <dbReference type="EMBL" id="EHA99615.1"/>
    </source>
</evidence>
<dbReference type="GO" id="GO:0006357">
    <property type="term" value="P:regulation of transcription by RNA polymerase II"/>
    <property type="evidence" value="ECO:0007669"/>
    <property type="project" value="TreeGrafter"/>
</dbReference>
<dbReference type="Proteomes" id="UP000006813">
    <property type="component" value="Unassembled WGS sequence"/>
</dbReference>
<dbReference type="GO" id="GO:0000977">
    <property type="term" value="F:RNA polymerase II transcription regulatory region sequence-specific DNA binding"/>
    <property type="evidence" value="ECO:0007669"/>
    <property type="project" value="TreeGrafter"/>
</dbReference>
<dbReference type="GO" id="GO:0000086">
    <property type="term" value="P:G2/M transition of mitotic cell cycle"/>
    <property type="evidence" value="ECO:0007669"/>
    <property type="project" value="InterPro"/>
</dbReference>
<dbReference type="InterPro" id="IPR042839">
    <property type="entry name" value="FOXM1"/>
</dbReference>
<dbReference type="PANTHER" id="PTHR46878:SF1">
    <property type="entry name" value="FORKHEAD BOX PROTEIN M1"/>
    <property type="match status" value="1"/>
</dbReference>
<reference evidence="2 3" key="1">
    <citation type="journal article" date="2011" name="Nature">
        <title>Genome sequencing reveals insights into physiology and longevity of the naked mole rat.</title>
        <authorList>
            <person name="Kim E.B."/>
            <person name="Fang X."/>
            <person name="Fushan A.A."/>
            <person name="Huang Z."/>
            <person name="Lobanov A.V."/>
            <person name="Han L."/>
            <person name="Marino S.M."/>
            <person name="Sun X."/>
            <person name="Turanov A.A."/>
            <person name="Yang P."/>
            <person name="Yim S.H."/>
            <person name="Zhao X."/>
            <person name="Kasaikina M.V."/>
            <person name="Stoletzki N."/>
            <person name="Peng C."/>
            <person name="Polak P."/>
            <person name="Xiong Z."/>
            <person name="Kiezun A."/>
            <person name="Zhu Y."/>
            <person name="Chen Y."/>
            <person name="Kryukov G.V."/>
            <person name="Zhang Q."/>
            <person name="Peshkin L."/>
            <person name="Yang L."/>
            <person name="Bronson R.T."/>
            <person name="Buffenstein R."/>
            <person name="Wang B."/>
            <person name="Han C."/>
            <person name="Li Q."/>
            <person name="Chen L."/>
            <person name="Zhao W."/>
            <person name="Sunyaev S.R."/>
            <person name="Park T.J."/>
            <person name="Zhang G."/>
            <person name="Wang J."/>
            <person name="Gladyshev V.N."/>
        </authorList>
    </citation>
    <scope>NUCLEOTIDE SEQUENCE [LARGE SCALE GENOMIC DNA]</scope>
</reference>
<gene>
    <name evidence="2" type="ORF">GW7_01083</name>
</gene>
<dbReference type="PANTHER" id="PTHR46878">
    <property type="entry name" value="FORKHEAD BOX PROTEIN M1"/>
    <property type="match status" value="1"/>
</dbReference>
<dbReference type="InParanoid" id="G5ARF5"/>
<dbReference type="GO" id="GO:0042127">
    <property type="term" value="P:regulation of cell population proliferation"/>
    <property type="evidence" value="ECO:0007669"/>
    <property type="project" value="TreeGrafter"/>
</dbReference>
<accession>G5ARF5</accession>
<dbReference type="STRING" id="10181.G5ARF5"/>
<evidence type="ECO:0000313" key="3">
    <source>
        <dbReference type="Proteomes" id="UP000006813"/>
    </source>
</evidence>
<dbReference type="GO" id="GO:0005634">
    <property type="term" value="C:nucleus"/>
    <property type="evidence" value="ECO:0007669"/>
    <property type="project" value="TreeGrafter"/>
</dbReference>
<evidence type="ECO:0000256" key="1">
    <source>
        <dbReference type="SAM" id="MobiDB-lite"/>
    </source>
</evidence>
<dbReference type="GO" id="GO:0003700">
    <property type="term" value="F:DNA-binding transcription factor activity"/>
    <property type="evidence" value="ECO:0007669"/>
    <property type="project" value="InterPro"/>
</dbReference>
<sequence>MSQSQRKQYLLPLCVDEPELVFSEGPSTSGQAVEHPACLLGESAEPAPSLGCPQEEGGPFKTPIKEMLSISSTPNLQVPKLGSPEPQVLSLSANRSLTEGLVLDTMNDSLSKILLGISFPGLEEDPLGPDNIKWSQFIPELQ</sequence>
<feature type="region of interest" description="Disordered" evidence="1">
    <location>
        <begin position="25"/>
        <end position="59"/>
    </location>
</feature>
<protein>
    <submittedName>
        <fullName evidence="2">Forkhead box protein M1</fullName>
    </submittedName>
</protein>
<organism evidence="2 3">
    <name type="scientific">Heterocephalus glaber</name>
    <name type="common">Naked mole rat</name>
    <dbReference type="NCBI Taxonomy" id="10181"/>
    <lineage>
        <taxon>Eukaryota</taxon>
        <taxon>Metazoa</taxon>
        <taxon>Chordata</taxon>
        <taxon>Craniata</taxon>
        <taxon>Vertebrata</taxon>
        <taxon>Euteleostomi</taxon>
        <taxon>Mammalia</taxon>
        <taxon>Eutheria</taxon>
        <taxon>Euarchontoglires</taxon>
        <taxon>Glires</taxon>
        <taxon>Rodentia</taxon>
        <taxon>Hystricomorpha</taxon>
        <taxon>Bathyergidae</taxon>
        <taxon>Heterocephalus</taxon>
    </lineage>
</organism>
<proteinExistence type="predicted"/>